<dbReference type="InterPro" id="IPR031985">
    <property type="entry name" value="DUF4787"/>
</dbReference>
<accession>A0AAN9YUG6</accession>
<evidence type="ECO:0000313" key="3">
    <source>
        <dbReference type="EMBL" id="KAK7789815.1"/>
    </source>
</evidence>
<dbReference type="Pfam" id="PF16029">
    <property type="entry name" value="DUF4787"/>
    <property type="match status" value="1"/>
</dbReference>
<dbReference type="PANTHER" id="PTHR35455">
    <property type="entry name" value="UNNAMED PRODUCT"/>
    <property type="match status" value="1"/>
</dbReference>
<dbReference type="EMBL" id="JAZDUA010000862">
    <property type="protein sequence ID" value="KAK7789003.1"/>
    <property type="molecule type" value="Genomic_DNA"/>
</dbReference>
<dbReference type="AlphaFoldDB" id="A0AAN9YUG6"/>
<dbReference type="EMBL" id="JAZDUA010000704">
    <property type="protein sequence ID" value="KAK7789815.1"/>
    <property type="molecule type" value="Genomic_DNA"/>
</dbReference>
<dbReference type="Proteomes" id="UP001378592">
    <property type="component" value="Unassembled WGS sequence"/>
</dbReference>
<evidence type="ECO:0000313" key="4">
    <source>
        <dbReference type="Proteomes" id="UP001378592"/>
    </source>
</evidence>
<keyword evidence="1" id="KW-0732">Signal</keyword>
<keyword evidence="4" id="KW-1185">Reference proteome</keyword>
<name>A0AAN9YUG6_9ORTH</name>
<organism evidence="3 4">
    <name type="scientific">Gryllus longicercus</name>
    <dbReference type="NCBI Taxonomy" id="2509291"/>
    <lineage>
        <taxon>Eukaryota</taxon>
        <taxon>Metazoa</taxon>
        <taxon>Ecdysozoa</taxon>
        <taxon>Arthropoda</taxon>
        <taxon>Hexapoda</taxon>
        <taxon>Insecta</taxon>
        <taxon>Pterygota</taxon>
        <taxon>Neoptera</taxon>
        <taxon>Polyneoptera</taxon>
        <taxon>Orthoptera</taxon>
        <taxon>Ensifera</taxon>
        <taxon>Gryllidea</taxon>
        <taxon>Grylloidea</taxon>
        <taxon>Gryllidae</taxon>
        <taxon>Gryllinae</taxon>
        <taxon>Gryllus</taxon>
    </lineage>
</organism>
<feature type="signal peptide" evidence="1">
    <location>
        <begin position="1"/>
        <end position="21"/>
    </location>
</feature>
<feature type="chain" id="PRO_5044711383" description="Accessory gland protein" evidence="1">
    <location>
        <begin position="22"/>
        <end position="114"/>
    </location>
</feature>
<gene>
    <name evidence="2" type="ORF">R5R35_009495</name>
    <name evidence="3" type="ORF">R5R35_011134</name>
</gene>
<dbReference type="PANTHER" id="PTHR35455:SF1">
    <property type="entry name" value="AGAP005842-PA"/>
    <property type="match status" value="1"/>
</dbReference>
<evidence type="ECO:0008006" key="5">
    <source>
        <dbReference type="Google" id="ProtNLM"/>
    </source>
</evidence>
<protein>
    <recommendedName>
        <fullName evidence="5">Accessory gland protein</fullName>
    </recommendedName>
</protein>
<reference evidence="3 4" key="1">
    <citation type="submission" date="2024-03" db="EMBL/GenBank/DDBJ databases">
        <title>The genome assembly and annotation of the cricket Gryllus longicercus Weissman &amp; Gray.</title>
        <authorList>
            <person name="Szrajer S."/>
            <person name="Gray D."/>
            <person name="Ylla G."/>
        </authorList>
    </citation>
    <scope>NUCLEOTIDE SEQUENCE [LARGE SCALE GENOMIC DNA]</scope>
    <source>
        <strain evidence="3">DAG 2021-001</strain>
        <tissue evidence="3">Whole body minus gut</tissue>
    </source>
</reference>
<evidence type="ECO:0000256" key="1">
    <source>
        <dbReference type="SAM" id="SignalP"/>
    </source>
</evidence>
<sequence>MAAYILAGVVLVAFITGEILSIENKKAVFTFPEFPYKETIKNEMAFREYESACEQSPSCVHTTGISRIRCLRECVSPSCYQDIYQTDQLEEGEIDVRLNSFKGCFIQRASRPRP</sequence>
<proteinExistence type="predicted"/>
<evidence type="ECO:0000313" key="2">
    <source>
        <dbReference type="EMBL" id="KAK7789003.1"/>
    </source>
</evidence>
<comment type="caution">
    <text evidence="3">The sequence shown here is derived from an EMBL/GenBank/DDBJ whole genome shotgun (WGS) entry which is preliminary data.</text>
</comment>